<dbReference type="AlphaFoldDB" id="F0U6N1"/>
<evidence type="ECO:0000313" key="1">
    <source>
        <dbReference type="EMBL" id="EGC40670.1"/>
    </source>
</evidence>
<dbReference type="HOGENOM" id="CLU_1926965_0_0_1"/>
<protein>
    <submittedName>
        <fullName evidence="1">Predicted protein</fullName>
    </submittedName>
</protein>
<dbReference type="Proteomes" id="UP000008142">
    <property type="component" value="Unassembled WGS sequence"/>
</dbReference>
<sequence length="131" mass="14733">MPGTLNKYIHAFIPSSSSSYNNNNNNNWVREYAPRKPWTVESPEDRCRFRSSAVSTDLLHHPPPTNPLHLAWRACGGGEFVKPLPPLARWASVSTRERGTAIQGIKPLSLHPDGTGFFSSQQVLHKRFTCH</sequence>
<organism evidence="2">
    <name type="scientific">Ajellomyces capsulatus (strain H88)</name>
    <name type="common">Darling's disease fungus</name>
    <name type="synonym">Histoplasma capsulatum</name>
    <dbReference type="NCBI Taxonomy" id="544711"/>
    <lineage>
        <taxon>Eukaryota</taxon>
        <taxon>Fungi</taxon>
        <taxon>Dikarya</taxon>
        <taxon>Ascomycota</taxon>
        <taxon>Pezizomycotina</taxon>
        <taxon>Eurotiomycetes</taxon>
        <taxon>Eurotiomycetidae</taxon>
        <taxon>Onygenales</taxon>
        <taxon>Ajellomycetaceae</taxon>
        <taxon>Histoplasma</taxon>
    </lineage>
</organism>
<accession>F0U6N1</accession>
<dbReference type="EMBL" id="DS990636">
    <property type="protein sequence ID" value="EGC40670.1"/>
    <property type="molecule type" value="Genomic_DNA"/>
</dbReference>
<gene>
    <name evidence="1" type="ORF">HCEG_00032</name>
</gene>
<evidence type="ECO:0000313" key="2">
    <source>
        <dbReference type="Proteomes" id="UP000008142"/>
    </source>
</evidence>
<name>F0U6N1_AJEC8</name>
<proteinExistence type="predicted"/>
<reference evidence="2" key="1">
    <citation type="submission" date="2008-07" db="EMBL/GenBank/DDBJ databases">
        <title>Annotation of Ajellomyces capsulatus strain H88.</title>
        <authorList>
            <person name="Champion M."/>
            <person name="Cuomo C."/>
            <person name="Ma L.-J."/>
            <person name="Henn M.R."/>
            <person name="Sil A."/>
            <person name="Goldman B."/>
            <person name="Young S.K."/>
            <person name="Kodira C.D."/>
            <person name="Zeng Q."/>
            <person name="Koehrsen M."/>
            <person name="Alvarado L."/>
            <person name="Berlin A."/>
            <person name="Borenstein D."/>
            <person name="Chen Z."/>
            <person name="Engels R."/>
            <person name="Freedman E."/>
            <person name="Gellesch M."/>
            <person name="Goldberg J."/>
            <person name="Griggs A."/>
            <person name="Gujja S."/>
            <person name="Heiman D."/>
            <person name="Hepburn T."/>
            <person name="Howarth C."/>
            <person name="Jen D."/>
            <person name="Larson L."/>
            <person name="Lewis B."/>
            <person name="Mehta T."/>
            <person name="Park D."/>
            <person name="Pearson M."/>
            <person name="Roberts A."/>
            <person name="Saif S."/>
            <person name="Shea T."/>
            <person name="Shenoy N."/>
            <person name="Sisk P."/>
            <person name="Stolte C."/>
            <person name="Sykes S."/>
            <person name="Walk T."/>
            <person name="White J."/>
            <person name="Yandava C."/>
            <person name="Klein B."/>
            <person name="McEwen J.G."/>
            <person name="Puccia R."/>
            <person name="Goldman G.H."/>
            <person name="Felipe M.S."/>
            <person name="Nino-Vega G."/>
            <person name="San-Blas G."/>
            <person name="Taylor J."/>
            <person name="Mendoza L."/>
            <person name="Galagan J."/>
            <person name="Nusbaum C."/>
            <person name="Birren B."/>
        </authorList>
    </citation>
    <scope>NUCLEOTIDE SEQUENCE [LARGE SCALE GENOMIC DNA]</scope>
    <source>
        <strain evidence="2">H88</strain>
    </source>
</reference>